<sequence length="507" mass="57355">MAFTPYKPLTLDPNAPNLSRTAKSVVDLLFFFNPKCIPRSLLITPAFTVENQIYQFLKNKEQYLSLFYGYNIIQANSIAFRLDKAIAELIDRSIIHIDERNNIVLSLDSPYTGIQEDQVNSAFSHATRLFDKSLPDLWATENPRLGYESFKASEVVLPHMMRAIEVTRNIKIRPKRKKDWIELVLRAGRYAQENQQPDLSTYFVDYVLKEHHSPMFGVRMSADFLASTYTLQGHALLDLAQPRAALNVLNSALNILEDRHGPNSTSVAKACDSLALAYIETGDVDKASAFLSRADAIYVDKAYLHLDSEAGRQKPYVIPRTRAIQSLIDLRAKKLDDAVKCLQHFWRDREMRLESVEASPDSNYGGDVMLFARICWAQGKAVEAQELASHAITMRRTFYGPHGGPRVADSLFLVATILEDRGFPDIASSVLRKIIDMSEGESPVLYPHIARACWFLARVAERNGSDAAKVSELRAKAREFRESGRRSEGPVEDTDDAFMNLVSWMLW</sequence>
<dbReference type="SUPFAM" id="SSF48452">
    <property type="entry name" value="TPR-like"/>
    <property type="match status" value="2"/>
</dbReference>
<gene>
    <name evidence="1" type="ORF">CSOL1703_00010597</name>
</gene>
<accession>A0A9N9W7G6</accession>
<dbReference type="EMBL" id="CABFOC020000007">
    <property type="protein sequence ID" value="CAH0044857.1"/>
    <property type="molecule type" value="Genomic_DNA"/>
</dbReference>
<name>A0A9N9W7G6_9HYPO</name>
<comment type="caution">
    <text evidence="1">The sequence shown here is derived from an EMBL/GenBank/DDBJ whole genome shotgun (WGS) entry which is preliminary data.</text>
</comment>
<proteinExistence type="predicted"/>
<dbReference type="InterPro" id="IPR011990">
    <property type="entry name" value="TPR-like_helical_dom_sf"/>
</dbReference>
<dbReference type="Proteomes" id="UP000775872">
    <property type="component" value="Unassembled WGS sequence"/>
</dbReference>
<reference evidence="2" key="1">
    <citation type="submission" date="2019-06" db="EMBL/GenBank/DDBJ databases">
        <authorList>
            <person name="Broberg M."/>
        </authorList>
    </citation>
    <scope>NUCLEOTIDE SEQUENCE [LARGE SCALE GENOMIC DNA]</scope>
</reference>
<reference evidence="1 2" key="2">
    <citation type="submission" date="2021-10" db="EMBL/GenBank/DDBJ databases">
        <authorList>
            <person name="Piombo E."/>
        </authorList>
    </citation>
    <scope>NUCLEOTIDE SEQUENCE [LARGE SCALE GENOMIC DNA]</scope>
</reference>
<keyword evidence="2" id="KW-1185">Reference proteome</keyword>
<dbReference type="AlphaFoldDB" id="A0A9N9W7G6"/>
<protein>
    <submittedName>
        <fullName evidence="1">Uncharacterized protein</fullName>
    </submittedName>
</protein>
<dbReference type="OrthoDB" id="6161812at2759"/>
<evidence type="ECO:0000313" key="2">
    <source>
        <dbReference type="Proteomes" id="UP000775872"/>
    </source>
</evidence>
<evidence type="ECO:0000313" key="1">
    <source>
        <dbReference type="EMBL" id="CAH0044857.1"/>
    </source>
</evidence>
<organism evidence="1 2">
    <name type="scientific">Clonostachys solani</name>
    <dbReference type="NCBI Taxonomy" id="160281"/>
    <lineage>
        <taxon>Eukaryota</taxon>
        <taxon>Fungi</taxon>
        <taxon>Dikarya</taxon>
        <taxon>Ascomycota</taxon>
        <taxon>Pezizomycotina</taxon>
        <taxon>Sordariomycetes</taxon>
        <taxon>Hypocreomycetidae</taxon>
        <taxon>Hypocreales</taxon>
        <taxon>Bionectriaceae</taxon>
        <taxon>Clonostachys</taxon>
    </lineage>
</organism>
<dbReference type="Gene3D" id="1.25.40.10">
    <property type="entry name" value="Tetratricopeptide repeat domain"/>
    <property type="match status" value="2"/>
</dbReference>